<reference evidence="2 3" key="1">
    <citation type="submission" date="2022-05" db="EMBL/GenBank/DDBJ databases">
        <authorList>
            <consortium name="Genoscope - CEA"/>
            <person name="William W."/>
        </authorList>
    </citation>
    <scope>NUCLEOTIDE SEQUENCE [LARGE SCALE GENOMIC DNA]</scope>
</reference>
<evidence type="ECO:0000313" key="2">
    <source>
        <dbReference type="EMBL" id="CAH3014684.1"/>
    </source>
</evidence>
<evidence type="ECO:0000313" key="3">
    <source>
        <dbReference type="Proteomes" id="UP001159427"/>
    </source>
</evidence>
<dbReference type="EMBL" id="CALNXI010000012">
    <property type="protein sequence ID" value="CAH3014684.1"/>
    <property type="molecule type" value="Genomic_DNA"/>
</dbReference>
<protein>
    <submittedName>
        <fullName evidence="2">Uncharacterized protein</fullName>
    </submittedName>
</protein>
<feature type="transmembrane region" description="Helical" evidence="1">
    <location>
        <begin position="144"/>
        <end position="164"/>
    </location>
</feature>
<keyword evidence="1" id="KW-0472">Membrane</keyword>
<keyword evidence="1" id="KW-1133">Transmembrane helix</keyword>
<organism evidence="2 3">
    <name type="scientific">Porites evermanni</name>
    <dbReference type="NCBI Taxonomy" id="104178"/>
    <lineage>
        <taxon>Eukaryota</taxon>
        <taxon>Metazoa</taxon>
        <taxon>Cnidaria</taxon>
        <taxon>Anthozoa</taxon>
        <taxon>Hexacorallia</taxon>
        <taxon>Scleractinia</taxon>
        <taxon>Fungiina</taxon>
        <taxon>Poritidae</taxon>
        <taxon>Porites</taxon>
    </lineage>
</organism>
<keyword evidence="1" id="KW-0812">Transmembrane</keyword>
<sequence length="168" mass="18348">KQSPSRVTCSLIQFQSTPSANGVKHSAQLKSCNNQLQQTVIEKGEDERLPVLCRLHLALSSASDSYNSQAIFILWTESNKLALFNVFGIEAVAFLAYHGLNYFAVYNVINNSESVSGLSWSENSQSLTNNSATQLKAHNVNNQVTGAILFVLAIILASYVPSFVNHLA</sequence>
<accession>A0ABN8LGE0</accession>
<name>A0ABN8LGE0_9CNID</name>
<evidence type="ECO:0000256" key="1">
    <source>
        <dbReference type="SAM" id="Phobius"/>
    </source>
</evidence>
<comment type="caution">
    <text evidence="2">The sequence shown here is derived from an EMBL/GenBank/DDBJ whole genome shotgun (WGS) entry which is preliminary data.</text>
</comment>
<keyword evidence="3" id="KW-1185">Reference proteome</keyword>
<feature type="non-terminal residue" evidence="2">
    <location>
        <position position="1"/>
    </location>
</feature>
<proteinExistence type="predicted"/>
<dbReference type="Proteomes" id="UP001159427">
    <property type="component" value="Unassembled WGS sequence"/>
</dbReference>
<gene>
    <name evidence="2" type="ORF">PEVE_00003368</name>
</gene>
<feature type="transmembrane region" description="Helical" evidence="1">
    <location>
        <begin position="81"/>
        <end position="100"/>
    </location>
</feature>